<sequence length="526" mass="55445">MNSASQTDNPRIPEVNAVIQDSAEDALVFPTTSTLSQKLTKIQQALRAVSAGSVLAISSLGLGAAGTALTTGALVATAATPTVAQAALVASDFSELVEQVSPGVARVNVVTKVSEEELAKAQTVELLRQFFGDRIRIPGAQPPAIEYNYGTGFFVSTDGYMLTNHHVIAGADKITVTLNDRTELDAKLVGSDERSDVAVLKVQGSPGKSYPALPTGDSNAVRVGEPVLAIGSPFGFDYSASAGIVSAKSRNFSRDISVPFIQSDVALNPGNSGGPLFNRNGQVIGINSRIFSGTGGYMGLSFSIPINEALDIYQQLKQNGVVTRAYMGIFPQDIDRNLAEAYGLSKPQGALLIKVTPDSPAEAAGLKAGDIITQYNNKMILESSDLLNIINRSKPGDVFNAVVLRQGKQINVRGKLSVAPDEVSPDAVVTKANNSQIRLGLRIQALPRESLAKLGGEGVLITEVDPTGLAARAGLRPGDVITNLHQKSISSIEDFQRALRQLPEEGVVTIEVIRQGIPAIIGLRLD</sequence>
<dbReference type="InterPro" id="IPR001478">
    <property type="entry name" value="PDZ"/>
</dbReference>
<evidence type="ECO:0000313" key="11">
    <source>
        <dbReference type="EMBL" id="SUD91947.1"/>
    </source>
</evidence>
<feature type="binding site" evidence="9">
    <location>
        <position position="166"/>
    </location>
    <ligand>
        <name>substrate</name>
    </ligand>
</feature>
<dbReference type="InterPro" id="IPR036034">
    <property type="entry name" value="PDZ_sf"/>
</dbReference>
<feature type="domain" description="PDZ" evidence="10">
    <location>
        <begin position="426"/>
        <end position="514"/>
    </location>
</feature>
<evidence type="ECO:0000256" key="7">
    <source>
        <dbReference type="ARBA" id="ARBA00022825"/>
    </source>
</evidence>
<dbReference type="InterPro" id="IPR009003">
    <property type="entry name" value="Peptidase_S1_PA"/>
</dbReference>
<dbReference type="STRING" id="1123034.GCA_000685805_00759"/>
<dbReference type="PRINTS" id="PR00834">
    <property type="entry name" value="PROTEASES2C"/>
</dbReference>
<feature type="active site" description="Charge relay system" evidence="8">
    <location>
        <position position="272"/>
    </location>
</feature>
<dbReference type="InterPro" id="IPR041489">
    <property type="entry name" value="PDZ_6"/>
</dbReference>
<dbReference type="AlphaFoldDB" id="A0A379LQ25"/>
<feature type="active site" description="Charge relay system" evidence="8">
    <location>
        <position position="166"/>
    </location>
</feature>
<keyword evidence="5" id="KW-0574">Periplasm</keyword>
<feature type="binding site" evidence="9">
    <location>
        <begin position="270"/>
        <end position="272"/>
    </location>
    <ligand>
        <name>substrate</name>
    </ligand>
</feature>
<dbReference type="SMART" id="SM00228">
    <property type="entry name" value="PDZ"/>
    <property type="match status" value="2"/>
</dbReference>
<name>A0A379LQ25_9GAMM</name>
<evidence type="ECO:0000256" key="8">
    <source>
        <dbReference type="PIRSR" id="PIRSR611782-1"/>
    </source>
</evidence>
<keyword evidence="6 11" id="KW-0378">Hydrolase</keyword>
<dbReference type="SUPFAM" id="SSF50156">
    <property type="entry name" value="PDZ domain-like"/>
    <property type="match status" value="2"/>
</dbReference>
<dbReference type="PANTHER" id="PTHR43343:SF3">
    <property type="entry name" value="PROTEASE DO-LIKE 8, CHLOROPLASTIC"/>
    <property type="match status" value="1"/>
</dbReference>
<dbReference type="EMBL" id="UGVC01000001">
    <property type="protein sequence ID" value="SUD91947.1"/>
    <property type="molecule type" value="Genomic_DNA"/>
</dbReference>
<reference evidence="11 12" key="1">
    <citation type="submission" date="2018-06" db="EMBL/GenBank/DDBJ databases">
        <authorList>
            <consortium name="Pathogen Informatics"/>
            <person name="Doyle S."/>
        </authorList>
    </citation>
    <scope>NUCLEOTIDE SEQUENCE [LARGE SCALE GENOMIC DNA]</scope>
    <source>
        <strain evidence="11 12">NCTC10526</strain>
    </source>
</reference>
<dbReference type="Pfam" id="PF17820">
    <property type="entry name" value="PDZ_6"/>
    <property type="match status" value="1"/>
</dbReference>
<comment type="subcellular location">
    <subcellularLocation>
        <location evidence="1">Periplasm</location>
    </subcellularLocation>
</comment>
<keyword evidence="7" id="KW-0720">Serine protease</keyword>
<dbReference type="Pfam" id="PF13180">
    <property type="entry name" value="PDZ_2"/>
    <property type="match status" value="1"/>
</dbReference>
<dbReference type="NCBIfam" id="TIGR02037">
    <property type="entry name" value="degP_htrA_DO"/>
    <property type="match status" value="1"/>
</dbReference>
<keyword evidence="12" id="KW-1185">Reference proteome</keyword>
<evidence type="ECO:0000313" key="12">
    <source>
        <dbReference type="Proteomes" id="UP000254123"/>
    </source>
</evidence>
<evidence type="ECO:0000256" key="2">
    <source>
        <dbReference type="ARBA" id="ARBA00022670"/>
    </source>
</evidence>
<dbReference type="InterPro" id="IPR001940">
    <property type="entry name" value="Peptidase_S1C"/>
</dbReference>
<dbReference type="Gene3D" id="2.40.10.120">
    <property type="match status" value="1"/>
</dbReference>
<dbReference type="Gene3D" id="2.30.42.10">
    <property type="match status" value="2"/>
</dbReference>
<keyword evidence="4" id="KW-0677">Repeat</keyword>
<evidence type="ECO:0000256" key="1">
    <source>
        <dbReference type="ARBA" id="ARBA00004418"/>
    </source>
</evidence>
<dbReference type="PANTHER" id="PTHR43343">
    <property type="entry name" value="PEPTIDASE S12"/>
    <property type="match status" value="1"/>
</dbReference>
<dbReference type="EC" id="3.4.21.107" evidence="11"/>
<proteinExistence type="predicted"/>
<feature type="active site" description="Charge relay system" evidence="8">
    <location>
        <position position="196"/>
    </location>
</feature>
<dbReference type="GO" id="GO:0004252">
    <property type="term" value="F:serine-type endopeptidase activity"/>
    <property type="evidence" value="ECO:0007669"/>
    <property type="project" value="InterPro"/>
</dbReference>
<feature type="binding site" evidence="9">
    <location>
        <position position="196"/>
    </location>
    <ligand>
        <name>substrate</name>
    </ligand>
</feature>
<dbReference type="Proteomes" id="UP000254123">
    <property type="component" value="Unassembled WGS sequence"/>
</dbReference>
<evidence type="ECO:0000259" key="10">
    <source>
        <dbReference type="PROSITE" id="PS50106"/>
    </source>
</evidence>
<accession>A0A379LQ25</accession>
<dbReference type="SUPFAM" id="SSF50494">
    <property type="entry name" value="Trypsin-like serine proteases"/>
    <property type="match status" value="1"/>
</dbReference>
<evidence type="ECO:0000256" key="5">
    <source>
        <dbReference type="ARBA" id="ARBA00022764"/>
    </source>
</evidence>
<evidence type="ECO:0000256" key="9">
    <source>
        <dbReference type="PIRSR" id="PIRSR611782-2"/>
    </source>
</evidence>
<organism evidence="11 12">
    <name type="scientific">Psychrobacter phenylpyruvicus</name>
    <dbReference type="NCBI Taxonomy" id="29432"/>
    <lineage>
        <taxon>Bacteria</taxon>
        <taxon>Pseudomonadati</taxon>
        <taxon>Pseudomonadota</taxon>
        <taxon>Gammaproteobacteria</taxon>
        <taxon>Moraxellales</taxon>
        <taxon>Moraxellaceae</taxon>
        <taxon>Psychrobacter</taxon>
    </lineage>
</organism>
<dbReference type="PROSITE" id="PS50106">
    <property type="entry name" value="PDZ"/>
    <property type="match status" value="2"/>
</dbReference>
<evidence type="ECO:0000256" key="4">
    <source>
        <dbReference type="ARBA" id="ARBA00022737"/>
    </source>
</evidence>
<dbReference type="GO" id="GO:0042597">
    <property type="term" value="C:periplasmic space"/>
    <property type="evidence" value="ECO:0007669"/>
    <property type="project" value="UniProtKB-SubCell"/>
</dbReference>
<dbReference type="RefSeq" id="WP_028858376.1">
    <property type="nucleotide sequence ID" value="NZ_CAJHAQ010000001.1"/>
</dbReference>
<feature type="domain" description="PDZ" evidence="10">
    <location>
        <begin position="331"/>
        <end position="383"/>
    </location>
</feature>
<keyword evidence="2 11" id="KW-0645">Protease</keyword>
<dbReference type="InterPro" id="IPR011782">
    <property type="entry name" value="Pept_S1C_Do"/>
</dbReference>
<evidence type="ECO:0000256" key="3">
    <source>
        <dbReference type="ARBA" id="ARBA00022729"/>
    </source>
</evidence>
<evidence type="ECO:0000256" key="6">
    <source>
        <dbReference type="ARBA" id="ARBA00022801"/>
    </source>
</evidence>
<dbReference type="Pfam" id="PF13365">
    <property type="entry name" value="Trypsin_2"/>
    <property type="match status" value="1"/>
</dbReference>
<gene>
    <name evidence="11" type="primary">mucD</name>
    <name evidence="11" type="ORF">NCTC10526_02326</name>
</gene>
<keyword evidence="3" id="KW-0732">Signal</keyword>
<protein>
    <submittedName>
        <fullName evidence="11">Probable periplasmic serine endoprotease DegP-like</fullName>
        <ecNumber evidence="11">3.4.21.107</ecNumber>
    </submittedName>
</protein>
<dbReference type="InterPro" id="IPR051201">
    <property type="entry name" value="Chloro_Bact_Ser_Proteases"/>
</dbReference>
<dbReference type="GO" id="GO:0006508">
    <property type="term" value="P:proteolysis"/>
    <property type="evidence" value="ECO:0007669"/>
    <property type="project" value="UniProtKB-KW"/>
</dbReference>